<accession>A0ABY7AJ69</accession>
<dbReference type="Pfam" id="PF13528">
    <property type="entry name" value="Glyco_trans_1_3"/>
    <property type="match status" value="1"/>
</dbReference>
<protein>
    <submittedName>
        <fullName evidence="1">Glycosyltransferase</fullName>
    </submittedName>
</protein>
<dbReference type="InterPro" id="IPR005262">
    <property type="entry name" value="MJ1255-like"/>
</dbReference>
<dbReference type="RefSeq" id="WP_268073760.1">
    <property type="nucleotide sequence ID" value="NZ_CP109965.1"/>
</dbReference>
<dbReference type="EMBL" id="CP109965">
    <property type="protein sequence ID" value="WAJ69504.1"/>
    <property type="molecule type" value="Genomic_DNA"/>
</dbReference>
<proteinExistence type="predicted"/>
<keyword evidence="2" id="KW-1185">Reference proteome</keyword>
<gene>
    <name evidence="1" type="ORF">OLW01_10005</name>
</gene>
<name>A0ABY7AJ69_9ALTE</name>
<sequence>MKILYGVQGTGNGHISRARIMAKRFNELNIDVDFLFSGRNADKFFDMDVFGEYQVRKGMSFCYQNGEVDTFSTIKSLKFNQLRQDIKTLDLSSYDLVLNDFEPISAWAARAQHVPSISISHQASFLQNIPMQKAKWTDKKILKYFAPCQFNLGVHWYHFDANIIPPFIESPNKLNVVDNKILVYLPFESLTQIKQLIADFCDFEFYCYHPDLTADEDHEHIHFRRVSKTGFKQDIADCSGIIANAGFELSSEALCFGKRILLKPLNGQFEQASNAYTLELLGLASVMNQLNFDEVEQWLEQTQAGQVIFPDDPQPLINWIMAGNYQDTSELRDALWRQVKFPAQVRARLENNKAA</sequence>
<dbReference type="Gene3D" id="3.40.50.2000">
    <property type="entry name" value="Glycogen Phosphorylase B"/>
    <property type="match status" value="1"/>
</dbReference>
<dbReference type="Proteomes" id="UP001163726">
    <property type="component" value="Chromosome"/>
</dbReference>
<reference evidence="1" key="1">
    <citation type="submission" date="2022-10" db="EMBL/GenBank/DDBJ databases">
        <title>Catenovulum adriacola sp. nov. isolated in the Harbour of Susak.</title>
        <authorList>
            <person name="Schoch T."/>
            <person name="Reich S.J."/>
            <person name="Stoeferle S."/>
            <person name="Flaiz M."/>
            <person name="Kazda M."/>
            <person name="Riedel C.U."/>
            <person name="Duerre P."/>
        </authorList>
    </citation>
    <scope>NUCLEOTIDE SEQUENCE</scope>
    <source>
        <strain evidence="1">TS8</strain>
    </source>
</reference>
<dbReference type="NCBIfam" id="TIGR00661">
    <property type="entry name" value="MJ1255"/>
    <property type="match status" value="1"/>
</dbReference>
<evidence type="ECO:0000313" key="2">
    <source>
        <dbReference type="Proteomes" id="UP001163726"/>
    </source>
</evidence>
<evidence type="ECO:0000313" key="1">
    <source>
        <dbReference type="EMBL" id="WAJ69504.1"/>
    </source>
</evidence>
<organism evidence="1 2">
    <name type="scientific">Catenovulum adriaticum</name>
    <dbReference type="NCBI Taxonomy" id="2984846"/>
    <lineage>
        <taxon>Bacteria</taxon>
        <taxon>Pseudomonadati</taxon>
        <taxon>Pseudomonadota</taxon>
        <taxon>Gammaproteobacteria</taxon>
        <taxon>Alteromonadales</taxon>
        <taxon>Alteromonadaceae</taxon>
        <taxon>Catenovulum</taxon>
    </lineage>
</organism>